<evidence type="ECO:0000256" key="5">
    <source>
        <dbReference type="ARBA" id="ARBA00022806"/>
    </source>
</evidence>
<dbReference type="SUPFAM" id="SSF52540">
    <property type="entry name" value="P-loop containing nucleoside triphosphate hydrolases"/>
    <property type="match status" value="1"/>
</dbReference>
<evidence type="ECO:0000256" key="12">
    <source>
        <dbReference type="SAM" id="MobiDB-lite"/>
    </source>
</evidence>
<evidence type="ECO:0000256" key="1">
    <source>
        <dbReference type="ARBA" id="ARBA00012552"/>
    </source>
</evidence>
<dbReference type="GO" id="GO:0003724">
    <property type="term" value="F:RNA helicase activity"/>
    <property type="evidence" value="ECO:0007669"/>
    <property type="project" value="UniProtKB-EC"/>
</dbReference>
<dbReference type="PROSITE" id="PS51194">
    <property type="entry name" value="HELICASE_CTER"/>
    <property type="match status" value="1"/>
</dbReference>
<protein>
    <recommendedName>
        <fullName evidence="9">ATP-dependent RNA helicase CshA</fullName>
        <ecNumber evidence="1">3.6.4.13</ecNumber>
    </recommendedName>
</protein>
<gene>
    <name evidence="16" type="ORF">AZF04_07220</name>
</gene>
<keyword evidence="2" id="KW-0963">Cytoplasm</keyword>
<keyword evidence="5 11" id="KW-0347">Helicase</keyword>
<feature type="domain" description="Helicase C-terminal" evidence="14">
    <location>
        <begin position="214"/>
        <end position="376"/>
    </location>
</feature>
<evidence type="ECO:0000313" key="16">
    <source>
        <dbReference type="EMBL" id="KYG29309.1"/>
    </source>
</evidence>
<dbReference type="InterPro" id="IPR001650">
    <property type="entry name" value="Helicase_C-like"/>
</dbReference>
<evidence type="ECO:0000256" key="10">
    <source>
        <dbReference type="PROSITE-ProRule" id="PRU00552"/>
    </source>
</evidence>
<keyword evidence="3 11" id="KW-0547">Nucleotide-binding</keyword>
<dbReference type="GO" id="GO:0009409">
    <property type="term" value="P:response to cold"/>
    <property type="evidence" value="ECO:0007669"/>
    <property type="project" value="TreeGrafter"/>
</dbReference>
<evidence type="ECO:0000256" key="6">
    <source>
        <dbReference type="ARBA" id="ARBA00022840"/>
    </source>
</evidence>
<dbReference type="SMART" id="SM00490">
    <property type="entry name" value="HELICc"/>
    <property type="match status" value="1"/>
</dbReference>
<feature type="short sequence motif" description="Q motif" evidence="10">
    <location>
        <begin position="2"/>
        <end position="30"/>
    </location>
</feature>
<proteinExistence type="inferred from homology"/>
<dbReference type="RefSeq" id="WP_061949118.1">
    <property type="nucleotide sequence ID" value="NZ_LTAO01000023.1"/>
</dbReference>
<evidence type="ECO:0000259" key="15">
    <source>
        <dbReference type="PROSITE" id="PS51195"/>
    </source>
</evidence>
<dbReference type="Pfam" id="PF00271">
    <property type="entry name" value="Helicase_C"/>
    <property type="match status" value="1"/>
</dbReference>
<evidence type="ECO:0000259" key="14">
    <source>
        <dbReference type="PROSITE" id="PS51194"/>
    </source>
</evidence>
<comment type="caution">
    <text evidence="16">The sequence shown here is derived from an EMBL/GenBank/DDBJ whole genome shotgun (WGS) entry which is preliminary data.</text>
</comment>
<dbReference type="CDD" id="cd18787">
    <property type="entry name" value="SF2_C_DEAD"/>
    <property type="match status" value="1"/>
</dbReference>
<dbReference type="PANTHER" id="PTHR47963">
    <property type="entry name" value="DEAD-BOX ATP-DEPENDENT RNA HELICASE 47, MITOCHONDRIAL"/>
    <property type="match status" value="1"/>
</dbReference>
<accession>A0A161PBW4</accession>
<evidence type="ECO:0000256" key="9">
    <source>
        <dbReference type="ARBA" id="ARBA00067932"/>
    </source>
</evidence>
<evidence type="ECO:0000256" key="7">
    <source>
        <dbReference type="ARBA" id="ARBA00038437"/>
    </source>
</evidence>
<feature type="compositionally biased region" description="Basic and acidic residues" evidence="12">
    <location>
        <begin position="446"/>
        <end position="468"/>
    </location>
</feature>
<keyword evidence="4 11" id="KW-0378">Hydrolase</keyword>
<name>A0A161PBW4_9BACI</name>
<organism evidence="16 17">
    <name type="scientific">Alkalihalobacillus trypoxylicola</name>
    <dbReference type="NCBI Taxonomy" id="519424"/>
    <lineage>
        <taxon>Bacteria</taxon>
        <taxon>Bacillati</taxon>
        <taxon>Bacillota</taxon>
        <taxon>Bacilli</taxon>
        <taxon>Bacillales</taxon>
        <taxon>Bacillaceae</taxon>
        <taxon>Alkalihalobacillus</taxon>
    </lineage>
</organism>
<reference evidence="16" key="1">
    <citation type="submission" date="2016-02" db="EMBL/GenBank/DDBJ databases">
        <title>Genome sequence of Bacillus trypoxylicola KCTC 13244(T).</title>
        <authorList>
            <person name="Jeong H."/>
            <person name="Park S.-H."/>
            <person name="Choi S.-K."/>
        </authorList>
    </citation>
    <scope>NUCLEOTIDE SEQUENCE [LARGE SCALE GENOMIC DNA]</scope>
    <source>
        <strain evidence="16">KCTC 13244</strain>
    </source>
</reference>
<feature type="domain" description="Helicase ATP-binding" evidence="13">
    <location>
        <begin position="33"/>
        <end position="203"/>
    </location>
</feature>
<feature type="domain" description="DEAD-box RNA helicase Q" evidence="15">
    <location>
        <begin position="2"/>
        <end position="30"/>
    </location>
</feature>
<dbReference type="InterPro" id="IPR011545">
    <property type="entry name" value="DEAD/DEAH_box_helicase_dom"/>
</dbReference>
<dbReference type="InterPro" id="IPR044742">
    <property type="entry name" value="DEAD/DEAH_RhlB"/>
</dbReference>
<sequence>MPTFYEFNLNHNVVRALEEMGFAEATPIQNATIPTTLEGRDVIGQAQTGTGKTGAFGVPLIEKIDIESDVVQALILAPTRELANQVSESLVKFGKYKGVRTVVVYGGQDMRKQIRDLKRKPHIVVATPGRLMDHMNRKTIKLANVDMVVLDEADEMLNMGFIEDIETILKETPKERQTLLFSATMPKRIEKLAQQFMHNPEKIAVKAKEVTMENIEQFYIEIHERQKFDSLCRFIDIHTPELAIVFGRTKRRVDELSEALIKRGYRAEGLHGDLNQAKRDSVLRKFKNGLIDILVATDVAARGLDISGVTHVYNFDLPQDPESYVHRIGRTGRAGKSGVAVTFATPSEKEHVLAIEKLSKKKITKRSMPTFEEAMQGQQKLVLEQLKAKLDDETIQHYRMMAKDLLQETDATTALAAALKLLTKEPNTDDVKLTGEAPLRTKKRRADGGKPYRSRRSGDDRRRNDSRERNRRGGRSNQSQQQRGGKTQQRRKKQA</sequence>
<evidence type="ECO:0000256" key="4">
    <source>
        <dbReference type="ARBA" id="ARBA00022801"/>
    </source>
</evidence>
<dbReference type="EC" id="3.6.4.13" evidence="1"/>
<dbReference type="PROSITE" id="PS51195">
    <property type="entry name" value="Q_MOTIF"/>
    <property type="match status" value="1"/>
</dbReference>
<evidence type="ECO:0000256" key="3">
    <source>
        <dbReference type="ARBA" id="ARBA00022741"/>
    </source>
</evidence>
<dbReference type="InterPro" id="IPR027417">
    <property type="entry name" value="P-loop_NTPase"/>
</dbReference>
<keyword evidence="6 11" id="KW-0067">ATP-binding</keyword>
<dbReference type="EMBL" id="LTAO01000023">
    <property type="protein sequence ID" value="KYG29309.1"/>
    <property type="molecule type" value="Genomic_DNA"/>
</dbReference>
<dbReference type="Gene3D" id="3.40.50.300">
    <property type="entry name" value="P-loop containing nucleotide triphosphate hydrolases"/>
    <property type="match status" value="2"/>
</dbReference>
<dbReference type="PROSITE" id="PS00039">
    <property type="entry name" value="DEAD_ATP_HELICASE"/>
    <property type="match status" value="1"/>
</dbReference>
<comment type="catalytic activity">
    <reaction evidence="8">
        <text>ATP + H2O = ADP + phosphate + H(+)</text>
        <dbReference type="Rhea" id="RHEA:13065"/>
        <dbReference type="ChEBI" id="CHEBI:15377"/>
        <dbReference type="ChEBI" id="CHEBI:15378"/>
        <dbReference type="ChEBI" id="CHEBI:30616"/>
        <dbReference type="ChEBI" id="CHEBI:43474"/>
        <dbReference type="ChEBI" id="CHEBI:456216"/>
        <dbReference type="EC" id="3.6.4.13"/>
    </reaction>
</comment>
<keyword evidence="17" id="KW-1185">Reference proteome</keyword>
<dbReference type="GO" id="GO:0005524">
    <property type="term" value="F:ATP binding"/>
    <property type="evidence" value="ECO:0007669"/>
    <property type="project" value="UniProtKB-KW"/>
</dbReference>
<dbReference type="Proteomes" id="UP000075806">
    <property type="component" value="Unassembled WGS sequence"/>
</dbReference>
<dbReference type="GO" id="GO:0033592">
    <property type="term" value="F:RNA strand annealing activity"/>
    <property type="evidence" value="ECO:0007669"/>
    <property type="project" value="TreeGrafter"/>
</dbReference>
<evidence type="ECO:0000256" key="2">
    <source>
        <dbReference type="ARBA" id="ARBA00022490"/>
    </source>
</evidence>
<evidence type="ECO:0000256" key="8">
    <source>
        <dbReference type="ARBA" id="ARBA00047984"/>
    </source>
</evidence>
<dbReference type="InterPro" id="IPR050547">
    <property type="entry name" value="DEAD_box_RNA_helicases"/>
</dbReference>
<dbReference type="GO" id="GO:0005829">
    <property type="term" value="C:cytosol"/>
    <property type="evidence" value="ECO:0007669"/>
    <property type="project" value="TreeGrafter"/>
</dbReference>
<dbReference type="GO" id="GO:0005840">
    <property type="term" value="C:ribosome"/>
    <property type="evidence" value="ECO:0007669"/>
    <property type="project" value="TreeGrafter"/>
</dbReference>
<evidence type="ECO:0000256" key="11">
    <source>
        <dbReference type="RuleBase" id="RU000492"/>
    </source>
</evidence>
<dbReference type="PROSITE" id="PS51192">
    <property type="entry name" value="HELICASE_ATP_BIND_1"/>
    <property type="match status" value="1"/>
</dbReference>
<feature type="compositionally biased region" description="Low complexity" evidence="12">
    <location>
        <begin position="475"/>
        <end position="487"/>
    </location>
</feature>
<comment type="similarity">
    <text evidence="7 11">Belongs to the DEAD box helicase family.</text>
</comment>
<dbReference type="Pfam" id="PF00270">
    <property type="entry name" value="DEAD"/>
    <property type="match status" value="1"/>
</dbReference>
<feature type="region of interest" description="Disordered" evidence="12">
    <location>
        <begin position="429"/>
        <end position="495"/>
    </location>
</feature>
<dbReference type="CDD" id="cd00268">
    <property type="entry name" value="DEADc"/>
    <property type="match status" value="1"/>
</dbReference>
<dbReference type="FunFam" id="3.40.50.300:FF:000108">
    <property type="entry name" value="ATP-dependent RNA helicase RhlE"/>
    <property type="match status" value="1"/>
</dbReference>
<dbReference type="PANTHER" id="PTHR47963:SF5">
    <property type="entry name" value="DEAD-BOX ATP-DEPENDENT RNA HELICASE CSHA"/>
    <property type="match status" value="1"/>
</dbReference>
<dbReference type="AlphaFoldDB" id="A0A161PBW4"/>
<dbReference type="GO" id="GO:0016787">
    <property type="term" value="F:hydrolase activity"/>
    <property type="evidence" value="ECO:0007669"/>
    <property type="project" value="UniProtKB-KW"/>
</dbReference>
<dbReference type="SMART" id="SM00487">
    <property type="entry name" value="DEXDc"/>
    <property type="match status" value="1"/>
</dbReference>
<dbReference type="InterPro" id="IPR014014">
    <property type="entry name" value="RNA_helicase_DEAD_Q_motif"/>
</dbReference>
<evidence type="ECO:0000313" key="17">
    <source>
        <dbReference type="Proteomes" id="UP000075806"/>
    </source>
</evidence>
<evidence type="ECO:0000259" key="13">
    <source>
        <dbReference type="PROSITE" id="PS51192"/>
    </source>
</evidence>
<dbReference type="InterPro" id="IPR000629">
    <property type="entry name" value="RNA-helicase_DEAD-box_CS"/>
</dbReference>
<dbReference type="InterPro" id="IPR014001">
    <property type="entry name" value="Helicase_ATP-bd"/>
</dbReference>
<dbReference type="STRING" id="519424.AZF04_07220"/>